<comment type="caution">
    <text evidence="1">The sequence shown here is derived from an EMBL/GenBank/DDBJ whole genome shotgun (WGS) entry which is preliminary data.</text>
</comment>
<name>A0AAJ0DFE3_9PEZI</name>
<dbReference type="AlphaFoldDB" id="A0AAJ0DFE3"/>
<gene>
    <name evidence="1" type="ORF">LTR09_009739</name>
</gene>
<proteinExistence type="predicted"/>
<protein>
    <submittedName>
        <fullName evidence="1">Uncharacterized protein</fullName>
    </submittedName>
</protein>
<keyword evidence="2" id="KW-1185">Reference proteome</keyword>
<dbReference type="Proteomes" id="UP001271007">
    <property type="component" value="Unassembled WGS sequence"/>
</dbReference>
<evidence type="ECO:0000313" key="1">
    <source>
        <dbReference type="EMBL" id="KAK3048844.1"/>
    </source>
</evidence>
<reference evidence="1" key="1">
    <citation type="submission" date="2023-04" db="EMBL/GenBank/DDBJ databases">
        <title>Black Yeasts Isolated from many extreme environments.</title>
        <authorList>
            <person name="Coleine C."/>
            <person name="Stajich J.E."/>
            <person name="Selbmann L."/>
        </authorList>
    </citation>
    <scope>NUCLEOTIDE SEQUENCE</scope>
    <source>
        <strain evidence="1">CCFEE 5312</strain>
    </source>
</reference>
<sequence length="240" mass="25608">MSLQKLTAALVGGNQEFQLALASLNFDVSLIKMEAPNEYQPLALALPSRREAEAEDGRTHATPRKLQALFSGLYTATPALYAAYGTRASEITTQQLIDAKGSRASGPFAEHTGVEGGSISAAATSGAGAIAVRLLACMLARVFTAAEAIAAWEEIVTLRKEQINAEAASAGMDQVFSLLAAKTPLPRQDLADWDASARAWLRTVDKAMETKQKQLLLIINNNKEVPVNLHGSTFQSIIQA</sequence>
<dbReference type="EMBL" id="JAWDJX010000044">
    <property type="protein sequence ID" value="KAK3048844.1"/>
    <property type="molecule type" value="Genomic_DNA"/>
</dbReference>
<evidence type="ECO:0000313" key="2">
    <source>
        <dbReference type="Proteomes" id="UP001271007"/>
    </source>
</evidence>
<organism evidence="1 2">
    <name type="scientific">Extremus antarcticus</name>
    <dbReference type="NCBI Taxonomy" id="702011"/>
    <lineage>
        <taxon>Eukaryota</taxon>
        <taxon>Fungi</taxon>
        <taxon>Dikarya</taxon>
        <taxon>Ascomycota</taxon>
        <taxon>Pezizomycotina</taxon>
        <taxon>Dothideomycetes</taxon>
        <taxon>Dothideomycetidae</taxon>
        <taxon>Mycosphaerellales</taxon>
        <taxon>Extremaceae</taxon>
        <taxon>Extremus</taxon>
    </lineage>
</organism>
<accession>A0AAJ0DFE3</accession>